<feature type="domain" description="Helix-hairpin-helix DNA-binding motif class 1" evidence="3">
    <location>
        <begin position="158"/>
        <end position="177"/>
    </location>
</feature>
<name>A0A6A8MC30_9FIRM</name>
<proteinExistence type="predicted"/>
<dbReference type="GO" id="GO:0015628">
    <property type="term" value="P:protein secretion by the type II secretion system"/>
    <property type="evidence" value="ECO:0007669"/>
    <property type="project" value="TreeGrafter"/>
</dbReference>
<dbReference type="GO" id="GO:0015627">
    <property type="term" value="C:type II protein secretion system complex"/>
    <property type="evidence" value="ECO:0007669"/>
    <property type="project" value="TreeGrafter"/>
</dbReference>
<dbReference type="InterPro" id="IPR019554">
    <property type="entry name" value="Soluble_ligand-bd"/>
</dbReference>
<dbReference type="PANTHER" id="PTHR21180">
    <property type="entry name" value="ENDONUCLEASE/EXONUCLEASE/PHOSPHATASE FAMILY DOMAIN-CONTAINING PROTEIN 1"/>
    <property type="match status" value="1"/>
</dbReference>
<feature type="region of interest" description="Disordered" evidence="1">
    <location>
        <begin position="124"/>
        <end position="147"/>
    </location>
</feature>
<accession>A0A6A8MC30</accession>
<feature type="domain" description="Helix-hairpin-helix DNA-binding motif class 1" evidence="3">
    <location>
        <begin position="187"/>
        <end position="206"/>
    </location>
</feature>
<evidence type="ECO:0000256" key="1">
    <source>
        <dbReference type="SAM" id="MobiDB-lite"/>
    </source>
</evidence>
<dbReference type="GO" id="GO:0003677">
    <property type="term" value="F:DNA binding"/>
    <property type="evidence" value="ECO:0007669"/>
    <property type="project" value="UniProtKB-KW"/>
</dbReference>
<keyword evidence="4" id="KW-0238">DNA-binding</keyword>
<evidence type="ECO:0000256" key="2">
    <source>
        <dbReference type="SAM" id="Phobius"/>
    </source>
</evidence>
<protein>
    <submittedName>
        <fullName evidence="4">ComEA family DNA-binding protein</fullName>
    </submittedName>
</protein>
<dbReference type="Gene3D" id="3.10.560.10">
    <property type="entry name" value="Outer membrane lipoprotein wza domain like"/>
    <property type="match status" value="1"/>
</dbReference>
<dbReference type="SUPFAM" id="SSF47781">
    <property type="entry name" value="RuvA domain 2-like"/>
    <property type="match status" value="1"/>
</dbReference>
<dbReference type="SMART" id="SM00278">
    <property type="entry name" value="HhH1"/>
    <property type="match status" value="2"/>
</dbReference>
<organism evidence="4">
    <name type="scientific">Baileyella intestinalis</name>
    <dbReference type="NCBI Taxonomy" id="2606709"/>
    <lineage>
        <taxon>Bacteria</taxon>
        <taxon>Bacillati</taxon>
        <taxon>Bacillota</taxon>
        <taxon>Clostridia</taxon>
        <taxon>Peptostreptococcales</taxon>
        <taxon>Anaerovoracaceae</taxon>
        <taxon>Baileyella</taxon>
    </lineage>
</organism>
<dbReference type="InterPro" id="IPR003583">
    <property type="entry name" value="Hlx-hairpin-Hlx_DNA-bd_motif"/>
</dbReference>
<dbReference type="AlphaFoldDB" id="A0A6A8MC30"/>
<dbReference type="PANTHER" id="PTHR21180:SF32">
    <property type="entry name" value="ENDONUCLEASE_EXONUCLEASE_PHOSPHATASE FAMILY DOMAIN-CONTAINING PROTEIN 1"/>
    <property type="match status" value="1"/>
</dbReference>
<dbReference type="RefSeq" id="WP_154572492.1">
    <property type="nucleotide sequence ID" value="NZ_VUNB01000004.1"/>
</dbReference>
<dbReference type="Pfam" id="PF10531">
    <property type="entry name" value="SLBB"/>
    <property type="match status" value="1"/>
</dbReference>
<dbReference type="GO" id="GO:0006281">
    <property type="term" value="P:DNA repair"/>
    <property type="evidence" value="ECO:0007669"/>
    <property type="project" value="InterPro"/>
</dbReference>
<keyword evidence="2" id="KW-1133">Transmembrane helix</keyword>
<evidence type="ECO:0000259" key="3">
    <source>
        <dbReference type="SMART" id="SM00278"/>
    </source>
</evidence>
<gene>
    <name evidence="4" type="ORF">FYJ66_05355</name>
</gene>
<keyword evidence="2" id="KW-0472">Membrane</keyword>
<keyword evidence="2" id="KW-0812">Transmembrane</keyword>
<dbReference type="Pfam" id="PF12836">
    <property type="entry name" value="HHH_3"/>
    <property type="match status" value="1"/>
</dbReference>
<dbReference type="InterPro" id="IPR010994">
    <property type="entry name" value="RuvA_2-like"/>
</dbReference>
<comment type="caution">
    <text evidence="4">The sequence shown here is derived from an EMBL/GenBank/DDBJ whole genome shotgun (WGS) entry which is preliminary data.</text>
</comment>
<reference evidence="4" key="1">
    <citation type="submission" date="2019-09" db="EMBL/GenBank/DDBJ databases">
        <title>In-depth cultivation of the pig gut microbiome towards novel bacterial diversity and tailored functional studies.</title>
        <authorList>
            <person name="Wylensek D."/>
            <person name="Hitch T.C.A."/>
            <person name="Clavel T."/>
        </authorList>
    </citation>
    <scope>NUCLEOTIDE SEQUENCE</scope>
    <source>
        <strain evidence="4">RF-744-FAT-WT-3</strain>
    </source>
</reference>
<evidence type="ECO:0000313" key="4">
    <source>
        <dbReference type="EMBL" id="MST69017.1"/>
    </source>
</evidence>
<feature type="transmembrane region" description="Helical" evidence="2">
    <location>
        <begin position="25"/>
        <end position="44"/>
    </location>
</feature>
<dbReference type="EMBL" id="VUNB01000004">
    <property type="protein sequence ID" value="MST69017.1"/>
    <property type="molecule type" value="Genomic_DNA"/>
</dbReference>
<sequence>MYTKHTADQPVFQKIFEQINRNRKLFFKVLLIVFILAVAAGLRIHQSKTEAVTIKQDSSHVKESAPVSFYVDISGAVNSPGVYKANEKTRLFQVIEKAGGLSEDADIDAVNQASFVKDGDKILIPSKSQSSDSQEGSSGGDEGITADGKVNLNKATKEQLMSLNGIGQVMADRIIEYRGTSRFESVEDLKSVKGIGTVTFNNLKDHVTV</sequence>
<dbReference type="Gene3D" id="1.10.150.320">
    <property type="entry name" value="Photosystem II 12 kDa extrinsic protein"/>
    <property type="match status" value="1"/>
</dbReference>
<dbReference type="InterPro" id="IPR051675">
    <property type="entry name" value="Endo/Exo/Phosphatase_dom_1"/>
</dbReference>